<name>A0A9D3S8I3_9TELE</name>
<evidence type="ECO:0000313" key="3">
    <source>
        <dbReference type="Proteomes" id="UP000824219"/>
    </source>
</evidence>
<dbReference type="OrthoDB" id="8905060at2759"/>
<evidence type="ECO:0000313" key="2">
    <source>
        <dbReference type="EMBL" id="KAG7314270.1"/>
    </source>
</evidence>
<dbReference type="PROSITE" id="PS50053">
    <property type="entry name" value="UBIQUITIN_2"/>
    <property type="match status" value="1"/>
</dbReference>
<dbReference type="InterPro" id="IPR000626">
    <property type="entry name" value="Ubiquitin-like_dom"/>
</dbReference>
<proteinExistence type="predicted"/>
<dbReference type="Gene3D" id="3.10.20.90">
    <property type="entry name" value="Phosphatidylinositol 3-kinase Catalytic Subunit, Chain A, domain 1"/>
    <property type="match status" value="1"/>
</dbReference>
<accession>A0A9D3S8I3</accession>
<dbReference type="EMBL" id="JAHKSW010000029">
    <property type="protein sequence ID" value="KAG7314270.1"/>
    <property type="molecule type" value="Genomic_DNA"/>
</dbReference>
<dbReference type="Proteomes" id="UP000824219">
    <property type="component" value="Linkage Group LG29"/>
</dbReference>
<dbReference type="SUPFAM" id="SSF54236">
    <property type="entry name" value="Ubiquitin-like"/>
    <property type="match status" value="1"/>
</dbReference>
<dbReference type="AlphaFoldDB" id="A0A9D3S8I3"/>
<organism evidence="2 3">
    <name type="scientific">Hemibagrus wyckioides</name>
    <dbReference type="NCBI Taxonomy" id="337641"/>
    <lineage>
        <taxon>Eukaryota</taxon>
        <taxon>Metazoa</taxon>
        <taxon>Chordata</taxon>
        <taxon>Craniata</taxon>
        <taxon>Vertebrata</taxon>
        <taxon>Euteleostomi</taxon>
        <taxon>Actinopterygii</taxon>
        <taxon>Neopterygii</taxon>
        <taxon>Teleostei</taxon>
        <taxon>Ostariophysi</taxon>
        <taxon>Siluriformes</taxon>
        <taxon>Bagridae</taxon>
        <taxon>Hemibagrus</taxon>
    </lineage>
</organism>
<protein>
    <recommendedName>
        <fullName evidence="1">Ubiquitin-like domain-containing protein</fullName>
    </recommendedName>
</protein>
<reference evidence="2 3" key="1">
    <citation type="submission" date="2021-06" db="EMBL/GenBank/DDBJ databases">
        <title>Chromosome-level genome assembly of the red-tail catfish (Hemibagrus wyckioides).</title>
        <authorList>
            <person name="Shao F."/>
        </authorList>
    </citation>
    <scope>NUCLEOTIDE SEQUENCE [LARGE SCALE GENOMIC DNA]</scope>
    <source>
        <strain evidence="2">EC202008001</strain>
        <tissue evidence="2">Blood</tissue>
    </source>
</reference>
<dbReference type="InterPro" id="IPR029071">
    <property type="entry name" value="Ubiquitin-like_domsf"/>
</dbReference>
<evidence type="ECO:0000259" key="1">
    <source>
        <dbReference type="PROSITE" id="PS50053"/>
    </source>
</evidence>
<gene>
    <name evidence="2" type="ORF">KOW79_022766</name>
</gene>
<feature type="domain" description="Ubiquitin-like" evidence="1">
    <location>
        <begin position="57"/>
        <end position="135"/>
    </location>
</feature>
<keyword evidence="3" id="KW-1185">Reference proteome</keyword>
<comment type="caution">
    <text evidence="2">The sequence shown here is derived from an EMBL/GenBank/DDBJ whole genome shotgun (WGS) entry which is preliminary data.</text>
</comment>
<sequence length="135" mass="14995">MSTDVCLHECQGSIFQCEQLEEPVLCLQDEVHAPFRHTTHSVLQVVCDDAPGFPQPENVDLRVFDGSNGSSIPFTLKSTDTTDTLIKQYLQMKPELTGNLHLAYNGKRVSKHKSLRELGVKPGAMFITYQKCTGG</sequence>